<feature type="domain" description="Glycosyltransferase 2-like" evidence="6">
    <location>
        <begin position="6"/>
        <end position="121"/>
    </location>
</feature>
<proteinExistence type="inferred from homology"/>
<dbReference type="InterPro" id="IPR050256">
    <property type="entry name" value="Glycosyltransferase_2"/>
</dbReference>
<keyword evidence="5" id="KW-0460">Magnesium</keyword>
<keyword evidence="8" id="KW-1185">Reference proteome</keyword>
<comment type="similarity">
    <text evidence="2">Belongs to the glycosyltransferase 2 family.</text>
</comment>
<dbReference type="Proteomes" id="UP000015347">
    <property type="component" value="Unassembled WGS sequence"/>
</dbReference>
<dbReference type="CDD" id="cd04179">
    <property type="entry name" value="DPM_DPG-synthase_like"/>
    <property type="match status" value="1"/>
</dbReference>
<keyword evidence="3" id="KW-0328">Glycosyltransferase</keyword>
<organism evidence="7 8">
    <name type="scientific">Salipiger mucosus DSM 16094</name>
    <dbReference type="NCBI Taxonomy" id="1123237"/>
    <lineage>
        <taxon>Bacteria</taxon>
        <taxon>Pseudomonadati</taxon>
        <taxon>Pseudomonadota</taxon>
        <taxon>Alphaproteobacteria</taxon>
        <taxon>Rhodobacterales</taxon>
        <taxon>Roseobacteraceae</taxon>
        <taxon>Salipiger</taxon>
    </lineage>
</organism>
<dbReference type="eggNOG" id="COG1216">
    <property type="taxonomic scope" value="Bacteria"/>
</dbReference>
<protein>
    <submittedName>
        <fullName evidence="7">Glycosyltransferase</fullName>
    </submittedName>
</protein>
<evidence type="ECO:0000256" key="3">
    <source>
        <dbReference type="ARBA" id="ARBA00022676"/>
    </source>
</evidence>
<dbReference type="EMBL" id="APVH01000020">
    <property type="protein sequence ID" value="EPX82581.1"/>
    <property type="molecule type" value="Genomic_DNA"/>
</dbReference>
<evidence type="ECO:0000256" key="1">
    <source>
        <dbReference type="ARBA" id="ARBA00001946"/>
    </source>
</evidence>
<keyword evidence="4 7" id="KW-0808">Transferase</keyword>
<accession>S9QMA4</accession>
<dbReference type="Pfam" id="PF00535">
    <property type="entry name" value="Glycos_transf_2"/>
    <property type="match status" value="1"/>
</dbReference>
<dbReference type="RefSeq" id="WP_020041984.1">
    <property type="nucleotide sequence ID" value="NZ_KE557275.1"/>
</dbReference>
<dbReference type="HOGENOM" id="CLU_033536_6_1_5"/>
<gene>
    <name evidence="7" type="ORF">Salmuc_00900</name>
</gene>
<evidence type="ECO:0000313" key="8">
    <source>
        <dbReference type="Proteomes" id="UP000015347"/>
    </source>
</evidence>
<name>S9QMA4_9RHOB</name>
<evidence type="ECO:0000256" key="2">
    <source>
        <dbReference type="ARBA" id="ARBA00006739"/>
    </source>
</evidence>
<dbReference type="STRING" id="1123237.Salmuc_00900"/>
<dbReference type="Gene3D" id="3.90.550.10">
    <property type="entry name" value="Spore Coat Polysaccharide Biosynthesis Protein SpsA, Chain A"/>
    <property type="match status" value="1"/>
</dbReference>
<dbReference type="PANTHER" id="PTHR48090:SF10">
    <property type="entry name" value="GLUCOSYL-3-PHOSPHOGLYCERATE SYNTHASE"/>
    <property type="match status" value="1"/>
</dbReference>
<evidence type="ECO:0000256" key="4">
    <source>
        <dbReference type="ARBA" id="ARBA00022679"/>
    </source>
</evidence>
<dbReference type="GO" id="GO:0016757">
    <property type="term" value="F:glycosyltransferase activity"/>
    <property type="evidence" value="ECO:0007669"/>
    <property type="project" value="UniProtKB-KW"/>
</dbReference>
<dbReference type="InterPro" id="IPR029044">
    <property type="entry name" value="Nucleotide-diphossugar_trans"/>
</dbReference>
<evidence type="ECO:0000256" key="5">
    <source>
        <dbReference type="ARBA" id="ARBA00022842"/>
    </source>
</evidence>
<comment type="caution">
    <text evidence="7">The sequence shown here is derived from an EMBL/GenBank/DDBJ whole genome shotgun (WGS) entry which is preliminary data.</text>
</comment>
<dbReference type="InterPro" id="IPR001173">
    <property type="entry name" value="Glyco_trans_2-like"/>
</dbReference>
<comment type="cofactor">
    <cofactor evidence="1">
        <name>Mg(2+)</name>
        <dbReference type="ChEBI" id="CHEBI:18420"/>
    </cofactor>
</comment>
<dbReference type="AlphaFoldDB" id="S9QMA4"/>
<dbReference type="PANTHER" id="PTHR48090">
    <property type="entry name" value="UNDECAPRENYL-PHOSPHATE 4-DEOXY-4-FORMAMIDO-L-ARABINOSE TRANSFERASE-RELATED"/>
    <property type="match status" value="1"/>
</dbReference>
<dbReference type="OrthoDB" id="9815923at2"/>
<dbReference type="SUPFAM" id="SSF53448">
    <property type="entry name" value="Nucleotide-diphospho-sugar transferases"/>
    <property type="match status" value="1"/>
</dbReference>
<sequence>MTALTCIIPAFNEAPRIETVLDALRGHPLIDEVIVVDDGSDDGTADIAEAAAGDHAGRRILRQPENGGKSRAVAAGIEAAQGRLIMLLDADLLGLGADHLSDLAAPVLAGRADVAISLRRNAPRLWHLLGIDYISGERVMPRDLLLPHTDTIRRLPRFGLEVFINGLWLENRMRVSVVHWPAVDSPLKYAKHGRLAGLRADAAMLGDIFRTVPPHRAIRQVLTLRARRI</sequence>
<evidence type="ECO:0000259" key="6">
    <source>
        <dbReference type="Pfam" id="PF00535"/>
    </source>
</evidence>
<reference evidence="8" key="1">
    <citation type="journal article" date="2014" name="Stand. Genomic Sci.">
        <title>Genome sequence of the exopolysaccharide-producing Salipiger mucosus type strain (DSM 16094(T)), a moderately halophilic member of the Roseobacter clade.</title>
        <authorList>
            <person name="Riedel T."/>
            <person name="Spring S."/>
            <person name="Fiebig A."/>
            <person name="Petersen J."/>
            <person name="Kyrpides N.C."/>
            <person name="Goker M."/>
            <person name="Klenk H.P."/>
        </authorList>
    </citation>
    <scope>NUCLEOTIDE SEQUENCE [LARGE SCALE GENOMIC DNA]</scope>
    <source>
        <strain evidence="8">DSM 16094</strain>
    </source>
</reference>
<evidence type="ECO:0000313" key="7">
    <source>
        <dbReference type="EMBL" id="EPX82581.1"/>
    </source>
</evidence>